<evidence type="ECO:0000256" key="2">
    <source>
        <dbReference type="SAM" id="Phobius"/>
    </source>
</evidence>
<keyword evidence="4" id="KW-1185">Reference proteome</keyword>
<feature type="compositionally biased region" description="Polar residues" evidence="1">
    <location>
        <begin position="108"/>
        <end position="119"/>
    </location>
</feature>
<name>A0A6A6JNA9_WESOR</name>
<reference evidence="3" key="1">
    <citation type="journal article" date="2020" name="Stud. Mycol.">
        <title>101 Dothideomycetes genomes: a test case for predicting lifestyles and emergence of pathogens.</title>
        <authorList>
            <person name="Haridas S."/>
            <person name="Albert R."/>
            <person name="Binder M."/>
            <person name="Bloem J."/>
            <person name="Labutti K."/>
            <person name="Salamov A."/>
            <person name="Andreopoulos B."/>
            <person name="Baker S."/>
            <person name="Barry K."/>
            <person name="Bills G."/>
            <person name="Bluhm B."/>
            <person name="Cannon C."/>
            <person name="Castanera R."/>
            <person name="Culley D."/>
            <person name="Daum C."/>
            <person name="Ezra D."/>
            <person name="Gonzalez J."/>
            <person name="Henrissat B."/>
            <person name="Kuo A."/>
            <person name="Liang C."/>
            <person name="Lipzen A."/>
            <person name="Lutzoni F."/>
            <person name="Magnuson J."/>
            <person name="Mondo S."/>
            <person name="Nolan M."/>
            <person name="Ohm R."/>
            <person name="Pangilinan J."/>
            <person name="Park H.-J."/>
            <person name="Ramirez L."/>
            <person name="Alfaro M."/>
            <person name="Sun H."/>
            <person name="Tritt A."/>
            <person name="Yoshinaga Y."/>
            <person name="Zwiers L.-H."/>
            <person name="Turgeon B."/>
            <person name="Goodwin S."/>
            <person name="Spatafora J."/>
            <person name="Crous P."/>
            <person name="Grigoriev I."/>
        </authorList>
    </citation>
    <scope>NUCLEOTIDE SEQUENCE</scope>
    <source>
        <strain evidence="3">CBS 379.55</strain>
    </source>
</reference>
<dbReference type="GeneID" id="54551090"/>
<dbReference type="AlphaFoldDB" id="A0A6A6JNA9"/>
<keyword evidence="2" id="KW-1133">Transmembrane helix</keyword>
<keyword evidence="2" id="KW-0812">Transmembrane</keyword>
<feature type="compositionally biased region" description="Low complexity" evidence="1">
    <location>
        <begin position="165"/>
        <end position="195"/>
    </location>
</feature>
<evidence type="ECO:0000313" key="4">
    <source>
        <dbReference type="Proteomes" id="UP000800097"/>
    </source>
</evidence>
<dbReference type="RefSeq" id="XP_033655640.1">
    <property type="nucleotide sequence ID" value="XM_033797915.1"/>
</dbReference>
<dbReference type="EMBL" id="ML986488">
    <property type="protein sequence ID" value="KAF2278101.1"/>
    <property type="molecule type" value="Genomic_DNA"/>
</dbReference>
<keyword evidence="2" id="KW-0472">Membrane</keyword>
<sequence>MISKRDNGREYCYVNADGSLDCYNYGFWYSDTGTIVKYSILGAIFVFFLAWFVGGYLHARSRMRKGKKLLLYHRWLVSYADKRRYGQLPHQQQQHHQNHFTFYSAAGQQPSQPYTQRNDSAWPDAPPVYAGNDAPPSYYAPASPKPPFYPMQNVAPLGNAGVGGQQQQQQQQQESGVVGAGASLGQSQQQQQQGVQGQGQGQNGTTLPTRPEQAKVVISKLVSRLRR</sequence>
<dbReference type="Proteomes" id="UP000800097">
    <property type="component" value="Unassembled WGS sequence"/>
</dbReference>
<evidence type="ECO:0000256" key="1">
    <source>
        <dbReference type="SAM" id="MobiDB-lite"/>
    </source>
</evidence>
<gene>
    <name evidence="3" type="ORF">EI97DRAFT_431362</name>
</gene>
<dbReference type="OrthoDB" id="5400539at2759"/>
<feature type="transmembrane region" description="Helical" evidence="2">
    <location>
        <begin position="38"/>
        <end position="59"/>
    </location>
</feature>
<evidence type="ECO:0000313" key="3">
    <source>
        <dbReference type="EMBL" id="KAF2278101.1"/>
    </source>
</evidence>
<proteinExistence type="predicted"/>
<protein>
    <submittedName>
        <fullName evidence="3">Uncharacterized protein</fullName>
    </submittedName>
</protein>
<feature type="region of interest" description="Disordered" evidence="1">
    <location>
        <begin position="108"/>
        <end position="215"/>
    </location>
</feature>
<accession>A0A6A6JNA9</accession>
<organism evidence="3 4">
    <name type="scientific">Westerdykella ornata</name>
    <dbReference type="NCBI Taxonomy" id="318751"/>
    <lineage>
        <taxon>Eukaryota</taxon>
        <taxon>Fungi</taxon>
        <taxon>Dikarya</taxon>
        <taxon>Ascomycota</taxon>
        <taxon>Pezizomycotina</taxon>
        <taxon>Dothideomycetes</taxon>
        <taxon>Pleosporomycetidae</taxon>
        <taxon>Pleosporales</taxon>
        <taxon>Sporormiaceae</taxon>
        <taxon>Westerdykella</taxon>
    </lineage>
</organism>